<gene>
    <name evidence="12" type="ordered locus">CHAB381_0997</name>
</gene>
<dbReference type="eggNOG" id="COG0635">
    <property type="taxonomic scope" value="Bacteria"/>
</dbReference>
<name>A7I217_CAMHC</name>
<comment type="function">
    <text evidence="10">Probably acts as a heme chaperone, transferring heme to an unknown acceptor. Binds one molecule of heme per monomer, possibly covalently. Binds 1 [4Fe-4S] cluster. The cluster is coordinated with 3 cysteines and an exchangeable S-adenosyl-L-methionine.</text>
</comment>
<keyword evidence="4 10" id="KW-0349">Heme</keyword>
<feature type="domain" description="Radical SAM core" evidence="11">
    <location>
        <begin position="1"/>
        <end position="219"/>
    </location>
</feature>
<dbReference type="AlphaFoldDB" id="A7I217"/>
<dbReference type="SMART" id="SM00729">
    <property type="entry name" value="Elp3"/>
    <property type="match status" value="1"/>
</dbReference>
<comment type="similarity">
    <text evidence="2">Belongs to the anaerobic coproporphyrinogen-III oxidase family. HemW subfamily.</text>
</comment>
<dbReference type="CDD" id="cd01335">
    <property type="entry name" value="Radical_SAM"/>
    <property type="match status" value="1"/>
</dbReference>
<dbReference type="NCBIfam" id="TIGR00539">
    <property type="entry name" value="hemN_rel"/>
    <property type="match status" value="1"/>
</dbReference>
<dbReference type="InterPro" id="IPR004559">
    <property type="entry name" value="HemW-like"/>
</dbReference>
<dbReference type="InterPro" id="IPR034505">
    <property type="entry name" value="Coproporphyrinogen-III_oxidase"/>
</dbReference>
<dbReference type="SFLD" id="SFLDG01065">
    <property type="entry name" value="anaerobic_coproporphyrinogen-I"/>
    <property type="match status" value="1"/>
</dbReference>
<dbReference type="SFLD" id="SFLDF00562">
    <property type="entry name" value="HemN-like__clustered_with_heat"/>
    <property type="match status" value="1"/>
</dbReference>
<dbReference type="InterPro" id="IPR006638">
    <property type="entry name" value="Elp3/MiaA/NifB-like_rSAM"/>
</dbReference>
<dbReference type="GO" id="GO:0051539">
    <property type="term" value="F:4 iron, 4 sulfur cluster binding"/>
    <property type="evidence" value="ECO:0007669"/>
    <property type="project" value="UniProtKB-UniRule"/>
</dbReference>
<accession>A7I217</accession>
<comment type="cofactor">
    <cofactor evidence="1">
        <name>[4Fe-4S] cluster</name>
        <dbReference type="ChEBI" id="CHEBI:49883"/>
    </cofactor>
</comment>
<keyword evidence="7 10" id="KW-0408">Iron</keyword>
<evidence type="ECO:0000256" key="3">
    <source>
        <dbReference type="ARBA" id="ARBA00017228"/>
    </source>
</evidence>
<evidence type="ECO:0000259" key="11">
    <source>
        <dbReference type="PROSITE" id="PS51918"/>
    </source>
</evidence>
<evidence type="ECO:0000256" key="5">
    <source>
        <dbReference type="ARBA" id="ARBA00022691"/>
    </source>
</evidence>
<dbReference type="InterPro" id="IPR007197">
    <property type="entry name" value="rSAM"/>
</dbReference>
<evidence type="ECO:0000256" key="6">
    <source>
        <dbReference type="ARBA" id="ARBA00022723"/>
    </source>
</evidence>
<dbReference type="GO" id="GO:0004109">
    <property type="term" value="F:coproporphyrinogen oxidase activity"/>
    <property type="evidence" value="ECO:0007669"/>
    <property type="project" value="InterPro"/>
</dbReference>
<dbReference type="RefSeq" id="WP_012108854.1">
    <property type="nucleotide sequence ID" value="NC_009714.1"/>
</dbReference>
<dbReference type="Proteomes" id="UP000002407">
    <property type="component" value="Chromosome"/>
</dbReference>
<keyword evidence="6 10" id="KW-0479">Metal-binding</keyword>
<keyword evidence="10" id="KW-0004">4Fe-4S</keyword>
<keyword evidence="12" id="KW-0560">Oxidoreductase</keyword>
<keyword evidence="9 10" id="KW-0143">Chaperone</keyword>
<dbReference type="SFLD" id="SFLDS00029">
    <property type="entry name" value="Radical_SAM"/>
    <property type="match status" value="1"/>
</dbReference>
<evidence type="ECO:0000256" key="8">
    <source>
        <dbReference type="ARBA" id="ARBA00023014"/>
    </source>
</evidence>
<dbReference type="PANTHER" id="PTHR13932">
    <property type="entry name" value="COPROPORPHYRINIGEN III OXIDASE"/>
    <property type="match status" value="1"/>
</dbReference>
<dbReference type="GO" id="GO:0005737">
    <property type="term" value="C:cytoplasm"/>
    <property type="evidence" value="ECO:0007669"/>
    <property type="project" value="UniProtKB-SubCell"/>
</dbReference>
<dbReference type="SUPFAM" id="SSF102114">
    <property type="entry name" value="Radical SAM enzymes"/>
    <property type="match status" value="1"/>
</dbReference>
<keyword evidence="13" id="KW-1185">Reference proteome</keyword>
<evidence type="ECO:0000256" key="2">
    <source>
        <dbReference type="ARBA" id="ARBA00006100"/>
    </source>
</evidence>
<dbReference type="Pfam" id="PF04055">
    <property type="entry name" value="Radical_SAM"/>
    <property type="match status" value="1"/>
</dbReference>
<evidence type="ECO:0000256" key="1">
    <source>
        <dbReference type="ARBA" id="ARBA00001966"/>
    </source>
</evidence>
<keyword evidence="5 10" id="KW-0949">S-adenosyl-L-methionine</keyword>
<evidence type="ECO:0000256" key="10">
    <source>
        <dbReference type="RuleBase" id="RU364116"/>
    </source>
</evidence>
<dbReference type="PANTHER" id="PTHR13932:SF5">
    <property type="entry name" value="RADICAL S-ADENOSYL METHIONINE DOMAIN-CONTAINING PROTEIN 1, MITOCHONDRIAL"/>
    <property type="match status" value="1"/>
</dbReference>
<dbReference type="InterPro" id="IPR058240">
    <property type="entry name" value="rSAM_sf"/>
</dbReference>
<protein>
    <recommendedName>
        <fullName evidence="3 10">Heme chaperone HemW</fullName>
    </recommendedName>
</protein>
<keyword evidence="10" id="KW-0963">Cytoplasm</keyword>
<organism evidence="12 13">
    <name type="scientific">Campylobacter hominis (strain ATCC BAA-381 / DSM 21671 / CCUG 45161 / LMG 19568 / NCTC 13146 / CH001A)</name>
    <dbReference type="NCBI Taxonomy" id="360107"/>
    <lineage>
        <taxon>Bacteria</taxon>
        <taxon>Pseudomonadati</taxon>
        <taxon>Campylobacterota</taxon>
        <taxon>Epsilonproteobacteria</taxon>
        <taxon>Campylobacterales</taxon>
        <taxon>Campylobacteraceae</taxon>
        <taxon>Campylobacter</taxon>
    </lineage>
</organism>
<dbReference type="Gene3D" id="3.20.20.70">
    <property type="entry name" value="Aldolase class I"/>
    <property type="match status" value="1"/>
</dbReference>
<evidence type="ECO:0000256" key="9">
    <source>
        <dbReference type="ARBA" id="ARBA00023186"/>
    </source>
</evidence>
<comment type="subcellular location">
    <subcellularLocation>
        <location evidence="10">Cytoplasm</location>
    </subcellularLocation>
</comment>
<dbReference type="KEGG" id="cha:CHAB381_0997"/>
<evidence type="ECO:0000256" key="4">
    <source>
        <dbReference type="ARBA" id="ARBA00022617"/>
    </source>
</evidence>
<evidence type="ECO:0000313" key="13">
    <source>
        <dbReference type="Proteomes" id="UP000002407"/>
    </source>
</evidence>
<dbReference type="STRING" id="360107.CHAB381_0997"/>
<dbReference type="PROSITE" id="PS51918">
    <property type="entry name" value="RADICAL_SAM"/>
    <property type="match status" value="1"/>
</dbReference>
<dbReference type="EMBL" id="CP000776">
    <property type="protein sequence ID" value="ABS51905.1"/>
    <property type="molecule type" value="Genomic_DNA"/>
</dbReference>
<evidence type="ECO:0000256" key="7">
    <source>
        <dbReference type="ARBA" id="ARBA00023004"/>
    </source>
</evidence>
<dbReference type="OrthoDB" id="9808022at2"/>
<proteinExistence type="inferred from homology"/>
<dbReference type="GO" id="GO:0006779">
    <property type="term" value="P:porphyrin-containing compound biosynthetic process"/>
    <property type="evidence" value="ECO:0007669"/>
    <property type="project" value="InterPro"/>
</dbReference>
<reference evidence="13" key="1">
    <citation type="submission" date="2007-07" db="EMBL/GenBank/DDBJ databases">
        <title>Complete genome sequence of Campylobacter hominis ATCC BAA-381, a commensal isolated from the human gastrointestinal tract.</title>
        <authorList>
            <person name="Fouts D.E."/>
            <person name="Mongodin E.F."/>
            <person name="Puiu D."/>
            <person name="Sebastian Y."/>
            <person name="Miller W.G."/>
            <person name="Mandrell R.E."/>
            <person name="Nelson K.E."/>
        </authorList>
    </citation>
    <scope>NUCLEOTIDE SEQUENCE [LARGE SCALE GENOMIC DNA]</scope>
    <source>
        <strain evidence="13">ATCC BAA-381 / LMG 19568 / NCTC 13146 / CH001A</strain>
    </source>
</reference>
<sequence>MHIYIHIPFCESKCKYCAFGSFSDKFDLVNDYFKALVLEISHFNFDEKISTLFIGGGTPSVVEAKFYAPVFEILRPHFKNLTEISIEANPNSANLKWLKEMRNLGVNRISFGAQSFNDEKLKFLGRIHSAKQIENAVQNAKIAGFDNINIDLIYDTKFDTKDNLKFELKNISNLKISHISAYSLILEKGTEFYGKKSYKKDSSVLAGFLFKNLAEIGFKQYEISNFGRICEHNFSYWKGEDYAGFGAYAVGTINKTRKTSPDLFSYLKNPLKKSIEILNDKDIKTERILLGMRSSVGFSRKILNEKELKKAEILLQSGKILFKNGRFYNTNFLLADEIALFILC</sequence>
<evidence type="ECO:0000313" key="12">
    <source>
        <dbReference type="EMBL" id="ABS51905.1"/>
    </source>
</evidence>
<dbReference type="HOGENOM" id="CLU_027579_2_2_7"/>
<keyword evidence="8 10" id="KW-0411">Iron-sulfur</keyword>
<dbReference type="GO" id="GO:0046872">
    <property type="term" value="F:metal ion binding"/>
    <property type="evidence" value="ECO:0007669"/>
    <property type="project" value="UniProtKB-UniRule"/>
</dbReference>
<dbReference type="InterPro" id="IPR013785">
    <property type="entry name" value="Aldolase_TIM"/>
</dbReference>